<name>A0A0J8AXJ7_BETVV</name>
<accession>A0A0J8AXJ7</accession>
<feature type="non-terminal residue" evidence="2">
    <location>
        <position position="209"/>
    </location>
</feature>
<evidence type="ECO:0000313" key="2">
    <source>
        <dbReference type="EMBL" id="KMS93534.1"/>
    </source>
</evidence>
<organism evidence="2 3">
    <name type="scientific">Beta vulgaris subsp. vulgaris</name>
    <name type="common">Beet</name>
    <dbReference type="NCBI Taxonomy" id="3555"/>
    <lineage>
        <taxon>Eukaryota</taxon>
        <taxon>Viridiplantae</taxon>
        <taxon>Streptophyta</taxon>
        <taxon>Embryophyta</taxon>
        <taxon>Tracheophyta</taxon>
        <taxon>Spermatophyta</taxon>
        <taxon>Magnoliopsida</taxon>
        <taxon>eudicotyledons</taxon>
        <taxon>Gunneridae</taxon>
        <taxon>Pentapetalae</taxon>
        <taxon>Caryophyllales</taxon>
        <taxon>Chenopodiaceae</taxon>
        <taxon>Betoideae</taxon>
        <taxon>Beta</taxon>
    </lineage>
</organism>
<feature type="non-terminal residue" evidence="2">
    <location>
        <position position="1"/>
    </location>
</feature>
<reference evidence="2 3" key="1">
    <citation type="journal article" date="2014" name="Nature">
        <title>The genome of the recently domesticated crop plant sugar beet (Beta vulgaris).</title>
        <authorList>
            <person name="Dohm J.C."/>
            <person name="Minoche A.E."/>
            <person name="Holtgrawe D."/>
            <person name="Capella-Gutierrez S."/>
            <person name="Zakrzewski F."/>
            <person name="Tafer H."/>
            <person name="Rupp O."/>
            <person name="Sorensen T.R."/>
            <person name="Stracke R."/>
            <person name="Reinhardt R."/>
            <person name="Goesmann A."/>
            <person name="Kraft T."/>
            <person name="Schulz B."/>
            <person name="Stadler P.F."/>
            <person name="Schmidt T."/>
            <person name="Gabaldon T."/>
            <person name="Lehrach H."/>
            <person name="Weisshaar B."/>
            <person name="Himmelbauer H."/>
        </authorList>
    </citation>
    <scope>NUCLEOTIDE SEQUENCE [LARGE SCALE GENOMIC DNA]</scope>
    <source>
        <tissue evidence="2">Taproot</tissue>
    </source>
</reference>
<gene>
    <name evidence="2" type="ORF">BVRB_030510</name>
</gene>
<dbReference type="EMBL" id="KQ101722">
    <property type="protein sequence ID" value="KMS93534.1"/>
    <property type="molecule type" value="Genomic_DNA"/>
</dbReference>
<dbReference type="Gramene" id="KMS93534">
    <property type="protein sequence ID" value="KMS93534"/>
    <property type="gene ID" value="BVRB_030510"/>
</dbReference>
<feature type="coiled-coil region" evidence="1">
    <location>
        <begin position="9"/>
        <end position="140"/>
    </location>
</feature>
<dbReference type="Proteomes" id="UP000035740">
    <property type="component" value="Unassembled WGS sequence"/>
</dbReference>
<sequence>ELILEDREKRKLEAIAKKRQQEIETHRAQAEALKARVEQAKTKEQLILEQKKRDFERKNAKAKRRRARFEAERNLQIQKTVEESQNHMRKVKATLQANIDKYEARKKAFAEKEAAEQQHQAELQRERQRETQRIRELERMQKLERIETIQRQQRAHEYRCMMIRQRIELENQITEAVKRKSKKLIEQRRKLAMGARRKKEELAMKLEHI</sequence>
<protein>
    <submittedName>
        <fullName evidence="2">Uncharacterized protein</fullName>
    </submittedName>
</protein>
<keyword evidence="3" id="KW-1185">Reference proteome</keyword>
<dbReference type="AlphaFoldDB" id="A0A0J8AXJ7"/>
<evidence type="ECO:0000313" key="3">
    <source>
        <dbReference type="Proteomes" id="UP000035740"/>
    </source>
</evidence>
<keyword evidence="1" id="KW-0175">Coiled coil</keyword>
<proteinExistence type="predicted"/>
<evidence type="ECO:0000256" key="1">
    <source>
        <dbReference type="SAM" id="Coils"/>
    </source>
</evidence>